<evidence type="ECO:0000313" key="1">
    <source>
        <dbReference type="EMBL" id="VFJ56577.1"/>
    </source>
</evidence>
<proteinExistence type="predicted"/>
<protein>
    <submittedName>
        <fullName evidence="1">Uncharacterized protein</fullName>
    </submittedName>
</protein>
<accession>A0A450SR89</accession>
<reference evidence="1" key="1">
    <citation type="submission" date="2019-02" db="EMBL/GenBank/DDBJ databases">
        <authorList>
            <person name="Gruber-Vodicka R. H."/>
            <person name="Seah K. B. B."/>
        </authorList>
    </citation>
    <scope>NUCLEOTIDE SEQUENCE</scope>
    <source>
        <strain evidence="1">BECK_BZ165</strain>
    </source>
</reference>
<organism evidence="1">
    <name type="scientific">Candidatus Kentrum sp. FM</name>
    <dbReference type="NCBI Taxonomy" id="2126340"/>
    <lineage>
        <taxon>Bacteria</taxon>
        <taxon>Pseudomonadati</taxon>
        <taxon>Pseudomonadota</taxon>
        <taxon>Gammaproteobacteria</taxon>
        <taxon>Candidatus Kentrum</taxon>
    </lineage>
</organism>
<gene>
    <name evidence="1" type="ORF">BECKFM1743C_GA0114222_101803</name>
</gene>
<name>A0A450SR89_9GAMM</name>
<dbReference type="EMBL" id="CAADFA010000180">
    <property type="protein sequence ID" value="VFJ56577.1"/>
    <property type="molecule type" value="Genomic_DNA"/>
</dbReference>
<sequence>MDFIGNASTIFPDQPDATHPVGFPIMTIRDWALSEMLRHILRTGHYRFSSEAVKKSPDRSEAVSKRDWQGAKVPKSGSVASYMTRFWCFCNAASRDSGTAAVGRRFFHSLSFYFAGFSRTQSLPNRTPMLSPPRVAAKPQLRASALRGPFGVIRDIRQSRTNPSYDSFKGGQNA</sequence>
<dbReference type="AlphaFoldDB" id="A0A450SR89"/>